<comment type="caution">
    <text evidence="2">The sequence shown here is derived from an EMBL/GenBank/DDBJ whole genome shotgun (WGS) entry which is preliminary data.</text>
</comment>
<name>F3KPQ8_9BURK</name>
<protein>
    <submittedName>
        <fullName evidence="2">Uncharacterized protein</fullName>
    </submittedName>
</protein>
<keyword evidence="3" id="KW-1185">Reference proteome</keyword>
<sequence>EAQITTLDQQTAGLNASATIDNKVFSLIKNTVYAYTKELPPGIEEALGADGKALYRKMLIDGLSSEEVQQLDQFITNAAALNQGLEAEKARAAAAAKEGNPPPEKTENTVAQKADGELDPVVVTAKPGERTYADRTVSTLGDAQYLLNDLPKDQVDQAMSLVSLMSGGVAKYVIGEAANQVYSATLGDTVDEWKNQASVGIAAWSWGSDSEEFSLDIGAEGQKQVAGAGLGLTLLGTMTGLIPTGSGKYSLGSERAGNDIPDSTIVCRGGSCTADAFKNGRGVTSDAAGNLSGISTGIGDSVASASQNIPHTKVGVTTVGDIRAAGGQVDNDHGNHANVSGITAEQAADLFKNVVKNPNK</sequence>
<gene>
    <name evidence="2" type="ORF">HGR_02093</name>
</gene>
<feature type="region of interest" description="Disordered" evidence="1">
    <location>
        <begin position="91"/>
        <end position="117"/>
    </location>
</feature>
<proteinExistence type="predicted"/>
<feature type="non-terminal residue" evidence="2">
    <location>
        <position position="1"/>
    </location>
</feature>
<organism evidence="2 3">
    <name type="scientific">Hylemonella gracilis ATCC 19624</name>
    <dbReference type="NCBI Taxonomy" id="887062"/>
    <lineage>
        <taxon>Bacteria</taxon>
        <taxon>Pseudomonadati</taxon>
        <taxon>Pseudomonadota</taxon>
        <taxon>Betaproteobacteria</taxon>
        <taxon>Burkholderiales</taxon>
        <taxon>Comamonadaceae</taxon>
        <taxon>Hylemonella</taxon>
    </lineage>
</organism>
<accession>F3KPQ8</accession>
<evidence type="ECO:0000313" key="2">
    <source>
        <dbReference type="EMBL" id="EGI78233.1"/>
    </source>
</evidence>
<reference evidence="2 3" key="1">
    <citation type="journal article" date="2011" name="EMBO J.">
        <title>Structural diversity of bacterial flagellar motors.</title>
        <authorList>
            <person name="Chen S."/>
            <person name="Beeby M."/>
            <person name="Murphy G.E."/>
            <person name="Leadbetter J.R."/>
            <person name="Hendrixson D.R."/>
            <person name="Briegel A."/>
            <person name="Li Z."/>
            <person name="Shi J."/>
            <person name="Tocheva E.I."/>
            <person name="Muller A."/>
            <person name="Dobro M.J."/>
            <person name="Jensen G.J."/>
        </authorList>
    </citation>
    <scope>NUCLEOTIDE SEQUENCE [LARGE SCALE GENOMIC DNA]</scope>
    <source>
        <strain evidence="2 3">ATCC 19624</strain>
    </source>
</reference>
<dbReference type="RefSeq" id="WP_006296393.1">
    <property type="nucleotide sequence ID" value="NZ_AEGR01000026.1"/>
</dbReference>
<dbReference type="EMBL" id="AEGR01000026">
    <property type="protein sequence ID" value="EGI78233.1"/>
    <property type="molecule type" value="Genomic_DNA"/>
</dbReference>
<dbReference type="STRING" id="887062.HGR_02093"/>
<dbReference type="eggNOG" id="ENOG5033GIM">
    <property type="taxonomic scope" value="Bacteria"/>
</dbReference>
<evidence type="ECO:0000256" key="1">
    <source>
        <dbReference type="SAM" id="MobiDB-lite"/>
    </source>
</evidence>
<evidence type="ECO:0000313" key="3">
    <source>
        <dbReference type="Proteomes" id="UP000016368"/>
    </source>
</evidence>
<dbReference type="Proteomes" id="UP000016368">
    <property type="component" value="Unassembled WGS sequence"/>
</dbReference>
<dbReference type="AlphaFoldDB" id="F3KPQ8"/>